<accession>F9W606</accession>
<dbReference type="VEuPathDB" id="TriTrypDB:TcIL3000_0_03530"/>
<evidence type="ECO:0000313" key="2">
    <source>
        <dbReference type="Proteomes" id="UP000000702"/>
    </source>
</evidence>
<dbReference type="Proteomes" id="UP000000702">
    <property type="component" value="Unassembled WGS sequence"/>
</dbReference>
<organism evidence="1 2">
    <name type="scientific">Trypanosoma congolense (strain IL3000)</name>
    <dbReference type="NCBI Taxonomy" id="1068625"/>
    <lineage>
        <taxon>Eukaryota</taxon>
        <taxon>Discoba</taxon>
        <taxon>Euglenozoa</taxon>
        <taxon>Kinetoplastea</taxon>
        <taxon>Metakinetoplastina</taxon>
        <taxon>Trypanosomatida</taxon>
        <taxon>Trypanosomatidae</taxon>
        <taxon>Trypanosoma</taxon>
        <taxon>Nannomonas</taxon>
    </lineage>
</organism>
<dbReference type="EMBL" id="CAEQ01000806">
    <property type="protein sequence ID" value="CCD12609.1"/>
    <property type="molecule type" value="Genomic_DNA"/>
</dbReference>
<sequence>MDALNPQDFDSRTATHYYLCILSEIPHPVTLRMISSAFVFEPECEAVEKLRTMGCNIVPYRLHVFKEPLPLKFGLVEFYIYHTTEGETADPAEVHELFLDWMGTVLRLQISGLNSLIALGQPSELYSATPFLTELSRVCSFFNSGAIDDLDKVRTFILSKVRFNCDGLNAHVNARARVSEAVEMGSGEVVAEDRGNARGSVTEWKSVGKLQLSMISPEEMLWLSKQHRQFPPVSVQGKTITYNTVTVDAFLRESLAPLIEVP</sequence>
<keyword evidence="2" id="KW-1185">Reference proteome</keyword>
<comment type="caution">
    <text evidence="1">The sequence shown here is derived from an EMBL/GenBank/DDBJ whole genome shotgun (WGS) entry which is preliminary data.</text>
</comment>
<gene>
    <name evidence="1" type="ORF">TCIL3000_0_03530</name>
</gene>
<protein>
    <submittedName>
        <fullName evidence="1">WGS project CAEQ00000000 data, annotated contig 140</fullName>
    </submittedName>
</protein>
<dbReference type="OMA" id="CRVVPHQ"/>
<dbReference type="AlphaFoldDB" id="F9W606"/>
<reference evidence="1 2" key="2">
    <citation type="journal article" date="2012" name="Proc. Natl. Acad. Sci. U.S.A.">
        <title>Antigenic diversity is generated by distinct evolutionary mechanisms in African trypanosome species.</title>
        <authorList>
            <person name="Jackson A.P."/>
            <person name="Berry A."/>
            <person name="Aslett M."/>
            <person name="Allison H.C."/>
            <person name="Burton P."/>
            <person name="Vavrova-Anderson J."/>
            <person name="Brown R."/>
            <person name="Browne H."/>
            <person name="Corton N."/>
            <person name="Hauser H."/>
            <person name="Gamble J."/>
            <person name="Gilderthorp R."/>
            <person name="Marcello L."/>
            <person name="McQuillan J."/>
            <person name="Otto T.D."/>
            <person name="Quail M.A."/>
            <person name="Sanders M.J."/>
            <person name="van Tonder A."/>
            <person name="Ginger M.L."/>
            <person name="Field M.C."/>
            <person name="Barry J.D."/>
            <person name="Hertz-Fowler C."/>
            <person name="Berriman M."/>
        </authorList>
    </citation>
    <scope>NUCLEOTIDE SEQUENCE [LARGE SCALE GENOMIC DNA]</scope>
    <source>
        <strain evidence="1 2">IL3000</strain>
    </source>
</reference>
<evidence type="ECO:0000313" key="1">
    <source>
        <dbReference type="EMBL" id="CCD12609.1"/>
    </source>
</evidence>
<proteinExistence type="predicted"/>
<reference evidence="2" key="1">
    <citation type="submission" date="2011-07" db="EMBL/GenBank/DDBJ databases">
        <title>Divergent evolution of antigenic variation in African trypanosomes.</title>
        <authorList>
            <person name="Jackson A.P."/>
            <person name="Berry A."/>
            <person name="Allison H.C."/>
            <person name="Burton P."/>
            <person name="Anderson J."/>
            <person name="Aslett M."/>
            <person name="Brown R."/>
            <person name="Corton N."/>
            <person name="Harris D."/>
            <person name="Hauser H."/>
            <person name="Gamble J."/>
            <person name="Gilderthorp R."/>
            <person name="McQuillan J."/>
            <person name="Quail M.A."/>
            <person name="Sanders M."/>
            <person name="Van Tonder A."/>
            <person name="Ginger M.L."/>
            <person name="Donelson J.E."/>
            <person name="Field M.C."/>
            <person name="Barry J.D."/>
            <person name="Berriman M."/>
            <person name="Hertz-Fowler C."/>
        </authorList>
    </citation>
    <scope>NUCLEOTIDE SEQUENCE [LARGE SCALE GENOMIC DNA]</scope>
    <source>
        <strain evidence="2">IL3000</strain>
    </source>
</reference>
<name>F9W606_TRYCI</name>